<dbReference type="STRING" id="985053.VMUT_0707"/>
<feature type="binding site" evidence="4">
    <location>
        <position position="117"/>
    </location>
    <ligand>
        <name>a divalent metal cation</name>
        <dbReference type="ChEBI" id="CHEBI:60240"/>
        <label>2</label>
    </ligand>
</feature>
<dbReference type="InterPro" id="IPR032466">
    <property type="entry name" value="Metal_Hydrolase"/>
</dbReference>
<evidence type="ECO:0000256" key="2">
    <source>
        <dbReference type="ARBA" id="ARBA00022723"/>
    </source>
</evidence>
<keyword evidence="2 4" id="KW-0479">Metal-binding</keyword>
<evidence type="ECO:0000313" key="5">
    <source>
        <dbReference type="EMBL" id="ADY00918.1"/>
    </source>
</evidence>
<name>F0QVZ4_VULM7</name>
<dbReference type="AlphaFoldDB" id="F0QVZ4"/>
<proteinExistence type="inferred from homology"/>
<protein>
    <submittedName>
        <fullName evidence="5">TatD-related deoxyribonuclease</fullName>
    </submittedName>
</protein>
<feature type="binding site" evidence="4">
    <location>
        <position position="79"/>
    </location>
    <ligand>
        <name>a divalent metal cation</name>
        <dbReference type="ChEBI" id="CHEBI:60240"/>
        <label>1</label>
    </ligand>
</feature>
<evidence type="ECO:0000256" key="1">
    <source>
        <dbReference type="ARBA" id="ARBA00009275"/>
    </source>
</evidence>
<dbReference type="EMBL" id="CP002529">
    <property type="protein sequence ID" value="ADY00918.1"/>
    <property type="molecule type" value="Genomic_DNA"/>
</dbReference>
<evidence type="ECO:0000256" key="4">
    <source>
        <dbReference type="PIRSR" id="PIRSR005902-1"/>
    </source>
</evidence>
<dbReference type="PANTHER" id="PTHR46317">
    <property type="entry name" value="HYDROLASE OF PHP SUPERFAMILY-RELATED PROTEIN"/>
    <property type="match status" value="1"/>
</dbReference>
<feature type="binding site" evidence="4">
    <location>
        <position position="140"/>
    </location>
    <ligand>
        <name>a divalent metal cation</name>
        <dbReference type="ChEBI" id="CHEBI:60240"/>
        <label>2</label>
    </ligand>
</feature>
<evidence type="ECO:0000313" key="6">
    <source>
        <dbReference type="Proteomes" id="UP000007485"/>
    </source>
</evidence>
<comment type="similarity">
    <text evidence="1">Belongs to the metallo-dependent hydrolases superfamily. TatD-type hydrolase family.</text>
</comment>
<dbReference type="InterPro" id="IPR001130">
    <property type="entry name" value="TatD-like"/>
</dbReference>
<keyword evidence="6" id="KW-1185">Reference proteome</keyword>
<dbReference type="eggNOG" id="arCOG00891">
    <property type="taxonomic scope" value="Archaea"/>
</dbReference>
<dbReference type="PANTHER" id="PTHR46317:SF1">
    <property type="entry name" value="HYDROLASE, TATD FAMILY"/>
    <property type="match status" value="1"/>
</dbReference>
<dbReference type="Gene3D" id="3.20.20.140">
    <property type="entry name" value="Metal-dependent hydrolases"/>
    <property type="match status" value="1"/>
</dbReference>
<keyword evidence="3" id="KW-0378">Hydrolase</keyword>
<dbReference type="CDD" id="cd01310">
    <property type="entry name" value="TatD_DNAse"/>
    <property type="match status" value="1"/>
</dbReference>
<accession>F0QVZ4</accession>
<dbReference type="HOGENOM" id="CLU_031506_5_3_2"/>
<dbReference type="GO" id="GO:0016788">
    <property type="term" value="F:hydrolase activity, acting on ester bonds"/>
    <property type="evidence" value="ECO:0007669"/>
    <property type="project" value="InterPro"/>
</dbReference>
<feature type="binding site" evidence="4">
    <location>
        <position position="188"/>
    </location>
    <ligand>
        <name>a divalent metal cation</name>
        <dbReference type="ChEBI" id="CHEBI:60240"/>
        <label>1</label>
    </ligand>
</feature>
<evidence type="ECO:0000256" key="3">
    <source>
        <dbReference type="ARBA" id="ARBA00022801"/>
    </source>
</evidence>
<gene>
    <name evidence="5" type="ordered locus">VMUT_0707</name>
</gene>
<organism evidence="5 6">
    <name type="scientific">Vulcanisaeta moutnovskia (strain 768-28)</name>
    <dbReference type="NCBI Taxonomy" id="985053"/>
    <lineage>
        <taxon>Archaea</taxon>
        <taxon>Thermoproteota</taxon>
        <taxon>Thermoprotei</taxon>
        <taxon>Thermoproteales</taxon>
        <taxon>Thermoproteaceae</taxon>
        <taxon>Vulcanisaeta</taxon>
    </lineage>
</organism>
<reference evidence="5 6" key="1">
    <citation type="journal article" date="2011" name="J. Bacteriol.">
        <title>Complete genome sequence of 'Vulcanisaeta moutnovskia' strain 768-28, a novel member of the hyperthermophilic crenarchaeal genus vulcanisaeta.</title>
        <authorList>
            <person name="Gumerov V.M."/>
            <person name="Mardanov A.V."/>
            <person name="Beletsky A.V."/>
            <person name="Prokofeva M.I."/>
            <person name="Bonch-Osmolovskaya E.A."/>
            <person name="Ravin N.V."/>
            <person name="Skryabin K.G."/>
        </authorList>
    </citation>
    <scope>NUCLEOTIDE SEQUENCE [LARGE SCALE GENOMIC DNA]</scope>
    <source>
        <strain evidence="5 6">768-28</strain>
    </source>
</reference>
<dbReference type="KEGG" id="vmo:VMUT_0707"/>
<dbReference type="SUPFAM" id="SSF51556">
    <property type="entry name" value="Metallo-dependent hydrolases"/>
    <property type="match status" value="1"/>
</dbReference>
<dbReference type="GO" id="GO:0046872">
    <property type="term" value="F:metal ion binding"/>
    <property type="evidence" value="ECO:0007669"/>
    <property type="project" value="UniProtKB-KW"/>
</dbReference>
<dbReference type="PIRSF" id="PIRSF005902">
    <property type="entry name" value="DNase_TatD"/>
    <property type="match status" value="1"/>
</dbReference>
<dbReference type="Pfam" id="PF01026">
    <property type="entry name" value="TatD_DNase"/>
    <property type="match status" value="1"/>
</dbReference>
<sequence>MYGYADELISEAHKEGLLGIINVTMRLNEVRNALSLVNKYRGFVYTALGYDYSGFDIKEVQEIMRAINEKRDLLVGIGEVGLDYSKVRDKVLREISRHIFTKWVLFAKDLNLPLIIHSRDAENDIIEILSKYGPVKCVMHAFSGNRNQVTKLLDLGCYFSIPPTIVRSQQKRDLATMVPLNRLLLESDTPELGPRPGEESRPIHIKIVLAELSKILNTNLGELSHIIVENTLSLFQLD</sequence>
<dbReference type="Proteomes" id="UP000007485">
    <property type="component" value="Chromosome"/>
</dbReference>